<gene>
    <name evidence="1" type="ORF">CYJ32_04305</name>
</gene>
<name>A0A2I1M639_9BIFI</name>
<dbReference type="SUPFAM" id="SSF142913">
    <property type="entry name" value="YktB/PF0168-like"/>
    <property type="match status" value="1"/>
</dbReference>
<reference evidence="1 2" key="1">
    <citation type="submission" date="2017-12" db="EMBL/GenBank/DDBJ databases">
        <title>Phylogenetic diversity of female urinary microbiome.</title>
        <authorList>
            <person name="Thomas-White K."/>
            <person name="Wolfe A.J."/>
        </authorList>
    </citation>
    <scope>NUCLEOTIDE SEQUENCE [LARGE SCALE GENOMIC DNA]</scope>
    <source>
        <strain evidence="1 2">UMB0064</strain>
    </source>
</reference>
<dbReference type="AlphaFoldDB" id="A0A2I1M639"/>
<dbReference type="Gene3D" id="3.30.930.20">
    <property type="entry name" value="Protein of unknown function DUF1054"/>
    <property type="match status" value="1"/>
</dbReference>
<evidence type="ECO:0000313" key="1">
    <source>
        <dbReference type="EMBL" id="PKZ15588.1"/>
    </source>
</evidence>
<dbReference type="EMBL" id="PKGU01000002">
    <property type="protein sequence ID" value="PKZ15588.1"/>
    <property type="molecule type" value="Genomic_DNA"/>
</dbReference>
<sequence>MTFDAAAFSVFDVDSLDGRMEAIRAQLWPLFNKYGRSIAEHVQLRLELEQPLFVHVAKHLRRTAYAPESTWVAIGGDKRGYKKYPHFQIAINAQYVVIVLACIDNPLHEKEIAADFSSRASDFDDLSSDYVLIADHTRVSYEALSEVDCKGFFERVASVKKAEWMIGRVAQPGSAELALNGISFKTKTCVFPMTVRTINIKIFVREVITASKTDTAIDNGNFAMIAVINENI</sequence>
<evidence type="ECO:0000313" key="2">
    <source>
        <dbReference type="Proteomes" id="UP000242263"/>
    </source>
</evidence>
<comment type="caution">
    <text evidence="1">The sequence shown here is derived from an EMBL/GenBank/DDBJ whole genome shotgun (WGS) entry which is preliminary data.</text>
</comment>
<dbReference type="Pfam" id="PF06335">
    <property type="entry name" value="DUF1054"/>
    <property type="match status" value="1"/>
</dbReference>
<dbReference type="InterPro" id="IPR053707">
    <property type="entry name" value="UPF0637_domain_sf"/>
</dbReference>
<dbReference type="InterPro" id="IPR009403">
    <property type="entry name" value="UPF0637"/>
</dbReference>
<protein>
    <submittedName>
        <fullName evidence="1">DUF1054 domain-containing protein</fullName>
    </submittedName>
</protein>
<proteinExistence type="predicted"/>
<organism evidence="1 2">
    <name type="scientific">Alloscardovia omnicolens</name>
    <dbReference type="NCBI Taxonomy" id="419015"/>
    <lineage>
        <taxon>Bacteria</taxon>
        <taxon>Bacillati</taxon>
        <taxon>Actinomycetota</taxon>
        <taxon>Actinomycetes</taxon>
        <taxon>Bifidobacteriales</taxon>
        <taxon>Bifidobacteriaceae</taxon>
        <taxon>Alloscardovia</taxon>
    </lineage>
</organism>
<accession>A0A2I1M639</accession>
<dbReference type="Proteomes" id="UP000242263">
    <property type="component" value="Unassembled WGS sequence"/>
</dbReference>